<keyword evidence="3" id="KW-1185">Reference proteome</keyword>
<comment type="caution">
    <text evidence="2">The sequence shown here is derived from an EMBL/GenBank/DDBJ whole genome shotgun (WGS) entry which is preliminary data.</text>
</comment>
<evidence type="ECO:0000313" key="2">
    <source>
        <dbReference type="EMBL" id="CAG9324123.1"/>
    </source>
</evidence>
<organism evidence="2 3">
    <name type="scientific">Blepharisma stoltei</name>
    <dbReference type="NCBI Taxonomy" id="1481888"/>
    <lineage>
        <taxon>Eukaryota</taxon>
        <taxon>Sar</taxon>
        <taxon>Alveolata</taxon>
        <taxon>Ciliophora</taxon>
        <taxon>Postciliodesmatophora</taxon>
        <taxon>Heterotrichea</taxon>
        <taxon>Heterotrichida</taxon>
        <taxon>Blepharismidae</taxon>
        <taxon>Blepharisma</taxon>
    </lineage>
</organism>
<dbReference type="InterPro" id="IPR036191">
    <property type="entry name" value="RRF_sf"/>
</dbReference>
<reference evidence="2" key="1">
    <citation type="submission" date="2021-09" db="EMBL/GenBank/DDBJ databases">
        <authorList>
            <consortium name="AG Swart"/>
            <person name="Singh M."/>
            <person name="Singh A."/>
            <person name="Seah K."/>
            <person name="Emmerich C."/>
        </authorList>
    </citation>
    <scope>NUCLEOTIDE SEQUENCE</scope>
    <source>
        <strain evidence="2">ATCC30299</strain>
    </source>
</reference>
<dbReference type="Proteomes" id="UP001162131">
    <property type="component" value="Unassembled WGS sequence"/>
</dbReference>
<dbReference type="SUPFAM" id="SSF55194">
    <property type="entry name" value="Ribosome recycling factor, RRF"/>
    <property type="match status" value="1"/>
</dbReference>
<gene>
    <name evidence="2" type="ORF">BSTOLATCC_MIC35144</name>
</gene>
<proteinExistence type="predicted"/>
<evidence type="ECO:0000259" key="1">
    <source>
        <dbReference type="Pfam" id="PF01765"/>
    </source>
</evidence>
<dbReference type="AlphaFoldDB" id="A0AAU9JEF2"/>
<name>A0AAU9JEF2_9CILI</name>
<dbReference type="Gene3D" id="1.10.132.20">
    <property type="entry name" value="Ribosome-recycling factor"/>
    <property type="match status" value="1"/>
</dbReference>
<dbReference type="EMBL" id="CAJZBQ010000035">
    <property type="protein sequence ID" value="CAG9324123.1"/>
    <property type="molecule type" value="Genomic_DNA"/>
</dbReference>
<dbReference type="InterPro" id="IPR023584">
    <property type="entry name" value="Ribosome_recyc_fac_dom"/>
</dbReference>
<dbReference type="Gene3D" id="3.30.1360.40">
    <property type="match status" value="1"/>
</dbReference>
<feature type="domain" description="Ribosome recycling factor" evidence="1">
    <location>
        <begin position="87"/>
        <end position="229"/>
    </location>
</feature>
<evidence type="ECO:0000313" key="3">
    <source>
        <dbReference type="Proteomes" id="UP001162131"/>
    </source>
</evidence>
<dbReference type="Pfam" id="PF01765">
    <property type="entry name" value="RRF"/>
    <property type="match status" value="1"/>
</dbReference>
<protein>
    <recommendedName>
        <fullName evidence="1">Ribosome recycling factor domain-containing protein</fullName>
    </recommendedName>
</protein>
<sequence>MLSRYIIRFGRSNLRCFSQAAQAAQAAQPAQAAPSKPESSAESLIGKVKAEITKDFHVVDFKNVPAFTLGNFSERMETALIDLLNGLRGLQGGKGAVNFIENIQVYSFLEYQPLSNAAKVESLGNNQFKVSVFDPANAPQVELAIKKSPFKLQAQRNLDVITVTMTPDKENTLKAAESLAEETRKKITAVYQEGLQRFKGRDPNGERSMEILKEKNLQQVDKLLAKKQDQFK</sequence>
<accession>A0AAU9JEF2</accession>